<accession>A0A2V4IV88</accession>
<comment type="caution">
    <text evidence="3">The sequence shown here is derived from an EMBL/GenBank/DDBJ whole genome shotgun (WGS) entry which is preliminary data.</text>
</comment>
<gene>
    <name evidence="3" type="ORF">DMX07_03400</name>
</gene>
<keyword evidence="3" id="KW-0378">Hydrolase</keyword>
<name>A0A2V4IV88_9PSED</name>
<protein>
    <submittedName>
        <fullName evidence="3">Protease</fullName>
    </submittedName>
</protein>
<organism evidence="3 4">
    <name type="scientific">Pseudomonas soli</name>
    <dbReference type="NCBI Taxonomy" id="1306993"/>
    <lineage>
        <taxon>Bacteria</taxon>
        <taxon>Pseudomonadati</taxon>
        <taxon>Pseudomonadota</taxon>
        <taxon>Gammaproteobacteria</taxon>
        <taxon>Pseudomonadales</taxon>
        <taxon>Pseudomonadaceae</taxon>
        <taxon>Pseudomonas</taxon>
    </lineage>
</organism>
<dbReference type="CDD" id="cd03169">
    <property type="entry name" value="GATase1_PfpI_1"/>
    <property type="match status" value="1"/>
</dbReference>
<evidence type="ECO:0000259" key="2">
    <source>
        <dbReference type="Pfam" id="PF01965"/>
    </source>
</evidence>
<proteinExistence type="inferred from homology"/>
<dbReference type="InterPro" id="IPR006286">
    <property type="entry name" value="C56_PfpI-like"/>
</dbReference>
<dbReference type="NCBIfam" id="TIGR01382">
    <property type="entry name" value="PfpI"/>
    <property type="match status" value="1"/>
</dbReference>
<dbReference type="GO" id="GO:0008233">
    <property type="term" value="F:peptidase activity"/>
    <property type="evidence" value="ECO:0007669"/>
    <property type="project" value="UniProtKB-KW"/>
</dbReference>
<dbReference type="GO" id="GO:0006508">
    <property type="term" value="P:proteolysis"/>
    <property type="evidence" value="ECO:0007669"/>
    <property type="project" value="UniProtKB-KW"/>
</dbReference>
<sequence>MTTKKILMLVGDYVEDYEVMVPFQALAMVGHTVHAVCPEKIAGQTVRTAIHDFEGEQTYSEKPGHNFALNYDFVQVRAESYDALLIPGGRAPEYLRLNDKVLELVKAFDLAGKPIAAVCHGAQLLAAAGVLEGRECSAYPACAPEVRLAGGRFIDIAVDQAHVDGNLVTAPAWPAHPAWLAAFLKVLGTRIQ</sequence>
<dbReference type="PANTHER" id="PTHR42733">
    <property type="entry name" value="DJ-1 PROTEIN"/>
    <property type="match status" value="1"/>
</dbReference>
<dbReference type="PANTHER" id="PTHR42733:SF2">
    <property type="entry name" value="DJ-1_THIJ_PFPI FAMILY PROTEIN"/>
    <property type="match status" value="1"/>
</dbReference>
<evidence type="ECO:0000313" key="3">
    <source>
        <dbReference type="EMBL" id="PYB85057.1"/>
    </source>
</evidence>
<dbReference type="InterPro" id="IPR002818">
    <property type="entry name" value="DJ-1/PfpI"/>
</dbReference>
<dbReference type="PROSITE" id="PS51276">
    <property type="entry name" value="PEPTIDASE_C56_PFPI"/>
    <property type="match status" value="1"/>
</dbReference>
<evidence type="ECO:0000313" key="4">
    <source>
        <dbReference type="Proteomes" id="UP000247620"/>
    </source>
</evidence>
<evidence type="ECO:0000256" key="1">
    <source>
        <dbReference type="ARBA" id="ARBA00008542"/>
    </source>
</evidence>
<comment type="similarity">
    <text evidence="1">Belongs to the peptidase C56 family.</text>
</comment>
<dbReference type="SUPFAM" id="SSF52317">
    <property type="entry name" value="Class I glutamine amidotransferase-like"/>
    <property type="match status" value="1"/>
</dbReference>
<dbReference type="Proteomes" id="UP000247620">
    <property type="component" value="Unassembled WGS sequence"/>
</dbReference>
<keyword evidence="3" id="KW-0645">Protease</keyword>
<feature type="domain" description="DJ-1/PfpI" evidence="2">
    <location>
        <begin position="4"/>
        <end position="185"/>
    </location>
</feature>
<dbReference type="AlphaFoldDB" id="A0A2V4IV88"/>
<dbReference type="InterPro" id="IPR029062">
    <property type="entry name" value="Class_I_gatase-like"/>
</dbReference>
<dbReference type="Pfam" id="PF01965">
    <property type="entry name" value="DJ-1_PfpI"/>
    <property type="match status" value="1"/>
</dbReference>
<dbReference type="EMBL" id="QJRO01000002">
    <property type="protein sequence ID" value="PYB85057.1"/>
    <property type="molecule type" value="Genomic_DNA"/>
</dbReference>
<reference evidence="3 4" key="1">
    <citation type="submission" date="2018-06" db="EMBL/GenBank/DDBJ databases">
        <title>Pseudomonas diversity within urban Lake Michigan freshwaters.</title>
        <authorList>
            <person name="Batrich M."/>
            <person name="Hatzopoulos T."/>
            <person name="Putonti C."/>
        </authorList>
    </citation>
    <scope>NUCLEOTIDE SEQUENCE [LARGE SCALE GENOMIC DNA]</scope>
    <source>
        <strain evidence="3 4">LBp-160603</strain>
    </source>
</reference>
<dbReference type="RefSeq" id="WP_110697602.1">
    <property type="nucleotide sequence ID" value="NZ_CP151184.1"/>
</dbReference>
<dbReference type="Gene3D" id="3.40.50.880">
    <property type="match status" value="1"/>
</dbReference>